<accession>A0A2Z2HPW1</accession>
<dbReference type="KEGG" id="naj:B1756_04550"/>
<dbReference type="EMBL" id="CP019893">
    <property type="protein sequence ID" value="ARS89100.1"/>
    <property type="molecule type" value="Genomic_DNA"/>
</dbReference>
<reference evidence="2" key="1">
    <citation type="submission" date="2017-02" db="EMBL/GenBank/DDBJ databases">
        <title>Natronthermophilus aegyptiacus gen. nov.,sp. nov., an aerobic, extremely halophilic alkalithermophilic archaeon isolated from the athalassohaline Wadi An Natrun, Egypt.</title>
        <authorList>
            <person name="Zhao B."/>
        </authorList>
    </citation>
    <scope>NUCLEOTIDE SEQUENCE [LARGE SCALE GENOMIC DNA]</scope>
    <source>
        <strain evidence="2">JW/NM-HA 15</strain>
    </source>
</reference>
<dbReference type="Pfam" id="PF24366">
    <property type="entry name" value="DUF7522"/>
    <property type="match status" value="1"/>
</dbReference>
<evidence type="ECO:0000313" key="1">
    <source>
        <dbReference type="EMBL" id="ARS89100.1"/>
    </source>
</evidence>
<gene>
    <name evidence="1" type="ORF">B1756_04550</name>
</gene>
<organism evidence="1 2">
    <name type="scientific">Natrarchaeobaculum aegyptiacum</name>
    <dbReference type="NCBI Taxonomy" id="745377"/>
    <lineage>
        <taxon>Archaea</taxon>
        <taxon>Methanobacteriati</taxon>
        <taxon>Methanobacteriota</taxon>
        <taxon>Stenosarchaea group</taxon>
        <taxon>Halobacteria</taxon>
        <taxon>Halobacteriales</taxon>
        <taxon>Natrialbaceae</taxon>
        <taxon>Natrarchaeobaculum</taxon>
    </lineage>
</organism>
<name>A0A2Z2HPW1_9EURY</name>
<protein>
    <submittedName>
        <fullName evidence="1">Uncharacterized protein</fullName>
    </submittedName>
</protein>
<sequence length="132" mass="14605">MSGGTPEAIWNVLTDRIGDDLRAVIRYGPTESESKLRPDVRRRYSTDALRDLVDRTIVAQLGHRRAQQTVAAGDLTAVVRVFEDAWIVSCPDPADRKCGVLLSIDRDGDQTTMADLEWCLGYVEQEVVGATT</sequence>
<proteinExistence type="predicted"/>
<dbReference type="OrthoDB" id="199238at2157"/>
<dbReference type="Proteomes" id="UP000250088">
    <property type="component" value="Chromosome"/>
</dbReference>
<dbReference type="RefSeq" id="WP_086887479.1">
    <property type="nucleotide sequence ID" value="NZ_CP019893.1"/>
</dbReference>
<dbReference type="GeneID" id="32893321"/>
<dbReference type="AlphaFoldDB" id="A0A2Z2HPW1"/>
<evidence type="ECO:0000313" key="2">
    <source>
        <dbReference type="Proteomes" id="UP000250088"/>
    </source>
</evidence>
<keyword evidence="2" id="KW-1185">Reference proteome</keyword>
<dbReference type="InterPro" id="IPR055944">
    <property type="entry name" value="DUF7522"/>
</dbReference>